<dbReference type="Gene3D" id="3.90.226.10">
    <property type="entry name" value="2-enoyl-CoA Hydratase, Chain A, domain 1"/>
    <property type="match status" value="1"/>
</dbReference>
<dbReference type="InterPro" id="IPR014748">
    <property type="entry name" value="Enoyl-CoA_hydra_C"/>
</dbReference>
<dbReference type="PANTHER" id="PTHR43802">
    <property type="entry name" value="ENOYL-COA HYDRATASE"/>
    <property type="match status" value="1"/>
</dbReference>
<dbReference type="SUPFAM" id="SSF52096">
    <property type="entry name" value="ClpP/crotonase"/>
    <property type="match status" value="1"/>
</dbReference>
<dbReference type="Gene3D" id="1.10.12.10">
    <property type="entry name" value="Lyase 2-enoyl-coa Hydratase, Chain A, domain 2"/>
    <property type="match status" value="1"/>
</dbReference>
<name>A0ABZ2LIC8_9BACT</name>
<evidence type="ECO:0000313" key="3">
    <source>
        <dbReference type="Proteomes" id="UP001374803"/>
    </source>
</evidence>
<evidence type="ECO:0000313" key="2">
    <source>
        <dbReference type="EMBL" id="WXB08547.1"/>
    </source>
</evidence>
<dbReference type="PANTHER" id="PTHR43802:SF1">
    <property type="entry name" value="IP11341P-RELATED"/>
    <property type="match status" value="1"/>
</dbReference>
<dbReference type="EMBL" id="CP089983">
    <property type="protein sequence ID" value="WXB08547.1"/>
    <property type="molecule type" value="Genomic_DNA"/>
</dbReference>
<keyword evidence="3" id="KW-1185">Reference proteome</keyword>
<protein>
    <submittedName>
        <fullName evidence="2">Enoyl-CoA hydratase-related protein</fullName>
    </submittedName>
</protein>
<dbReference type="CDD" id="cd06558">
    <property type="entry name" value="crotonase-like"/>
    <property type="match status" value="1"/>
</dbReference>
<dbReference type="Pfam" id="PF00378">
    <property type="entry name" value="ECH_1"/>
    <property type="match status" value="1"/>
</dbReference>
<sequence length="268" mass="29220">MSPKVLTEVIDRVFVITLARPEKRNCVDGETAALLTAAWKRFRDDEALWVAVLTGSGEEAFCAGADLTAIAELGPGLDASPSKMRQFIAHGEGYLGYTRQTDIYKPILCAINGHALAGGLELACLGDIRIVEEHAEMGVACRRFNVPLVDGGTQRLPRIVGMGRAMELILTGRFVKSDEALRIGLANEIVPRGASRARTIELAQRLCELPQGAMRSDKQAALMGWGRPLEEGLRIEAELGQYAIRSRDIIEGALSFAQKRKPSFTQDD</sequence>
<dbReference type="RefSeq" id="WP_394838217.1">
    <property type="nucleotide sequence ID" value="NZ_CP089929.1"/>
</dbReference>
<dbReference type="InterPro" id="IPR029045">
    <property type="entry name" value="ClpP/crotonase-like_dom_sf"/>
</dbReference>
<proteinExistence type="inferred from homology"/>
<accession>A0ABZ2LIC8</accession>
<reference evidence="2" key="1">
    <citation type="submission" date="2021-12" db="EMBL/GenBank/DDBJ databases">
        <title>Discovery of the Pendulisporaceae a myxobacterial family with distinct sporulation behavior and unique specialized metabolism.</title>
        <authorList>
            <person name="Garcia R."/>
            <person name="Popoff A."/>
            <person name="Bader C.D."/>
            <person name="Loehr J."/>
            <person name="Walesch S."/>
            <person name="Walt C."/>
            <person name="Boldt J."/>
            <person name="Bunk B."/>
            <person name="Haeckl F.J.F.P.J."/>
            <person name="Gunesch A.P."/>
            <person name="Birkelbach J."/>
            <person name="Nuebel U."/>
            <person name="Pietschmann T."/>
            <person name="Bach T."/>
            <person name="Mueller R."/>
        </authorList>
    </citation>
    <scope>NUCLEOTIDE SEQUENCE</scope>
    <source>
        <strain evidence="2">MSr11367</strain>
    </source>
</reference>
<dbReference type="InterPro" id="IPR001753">
    <property type="entry name" value="Enoyl-CoA_hydra/iso"/>
</dbReference>
<dbReference type="Proteomes" id="UP001374803">
    <property type="component" value="Chromosome"/>
</dbReference>
<comment type="similarity">
    <text evidence="1">Belongs to the enoyl-CoA hydratase/isomerase family.</text>
</comment>
<gene>
    <name evidence="2" type="ORF">LVJ94_15025</name>
</gene>
<organism evidence="2 3">
    <name type="scientific">Pendulispora rubella</name>
    <dbReference type="NCBI Taxonomy" id="2741070"/>
    <lineage>
        <taxon>Bacteria</taxon>
        <taxon>Pseudomonadati</taxon>
        <taxon>Myxococcota</taxon>
        <taxon>Myxococcia</taxon>
        <taxon>Myxococcales</taxon>
        <taxon>Sorangiineae</taxon>
        <taxon>Pendulisporaceae</taxon>
        <taxon>Pendulispora</taxon>
    </lineage>
</organism>
<evidence type="ECO:0000256" key="1">
    <source>
        <dbReference type="ARBA" id="ARBA00005254"/>
    </source>
</evidence>